<gene>
    <name evidence="1" type="ORF">F2Q69_00019753</name>
</gene>
<reference evidence="1" key="1">
    <citation type="submission" date="2019-12" db="EMBL/GenBank/DDBJ databases">
        <title>Genome sequencing and annotation of Brassica cretica.</title>
        <authorList>
            <person name="Studholme D.J."/>
            <person name="Sarris P."/>
        </authorList>
    </citation>
    <scope>NUCLEOTIDE SEQUENCE</scope>
    <source>
        <strain evidence="1">PFS-109/04</strain>
        <tissue evidence="1">Leaf</tissue>
    </source>
</reference>
<protein>
    <submittedName>
        <fullName evidence="1">Uncharacterized protein</fullName>
    </submittedName>
</protein>
<dbReference type="Proteomes" id="UP000712600">
    <property type="component" value="Unassembled WGS sequence"/>
</dbReference>
<sequence>MFRTLTEMERECLLEDINEWRLWREEPPADKRACNSQGFRPSTFGGSSVQAQANGTTSGSGHGYFFVCFTFKWFRWTTGQGGF</sequence>
<name>A0A8S9Q2W4_BRACR</name>
<evidence type="ECO:0000313" key="2">
    <source>
        <dbReference type="Proteomes" id="UP000712600"/>
    </source>
</evidence>
<dbReference type="EMBL" id="QGKX02001290">
    <property type="protein sequence ID" value="KAF3536046.1"/>
    <property type="molecule type" value="Genomic_DNA"/>
</dbReference>
<organism evidence="1 2">
    <name type="scientific">Brassica cretica</name>
    <name type="common">Mustard</name>
    <dbReference type="NCBI Taxonomy" id="69181"/>
    <lineage>
        <taxon>Eukaryota</taxon>
        <taxon>Viridiplantae</taxon>
        <taxon>Streptophyta</taxon>
        <taxon>Embryophyta</taxon>
        <taxon>Tracheophyta</taxon>
        <taxon>Spermatophyta</taxon>
        <taxon>Magnoliopsida</taxon>
        <taxon>eudicotyledons</taxon>
        <taxon>Gunneridae</taxon>
        <taxon>Pentapetalae</taxon>
        <taxon>rosids</taxon>
        <taxon>malvids</taxon>
        <taxon>Brassicales</taxon>
        <taxon>Brassicaceae</taxon>
        <taxon>Brassiceae</taxon>
        <taxon>Brassica</taxon>
    </lineage>
</organism>
<accession>A0A8S9Q2W4</accession>
<proteinExistence type="predicted"/>
<evidence type="ECO:0000313" key="1">
    <source>
        <dbReference type="EMBL" id="KAF3536046.1"/>
    </source>
</evidence>
<dbReference type="AlphaFoldDB" id="A0A8S9Q2W4"/>
<comment type="caution">
    <text evidence="1">The sequence shown here is derived from an EMBL/GenBank/DDBJ whole genome shotgun (WGS) entry which is preliminary data.</text>
</comment>